<dbReference type="RefSeq" id="WP_072782376.1">
    <property type="nucleotide sequence ID" value="NZ_FRCX01000002.1"/>
</dbReference>
<dbReference type="InterPro" id="IPR029063">
    <property type="entry name" value="SAM-dependent_MTases_sf"/>
</dbReference>
<dbReference type="Gene3D" id="3.40.50.150">
    <property type="entry name" value="Vaccinia Virus protein VP39"/>
    <property type="match status" value="1"/>
</dbReference>
<dbReference type="Pfam" id="PF13649">
    <property type="entry name" value="Methyltransf_25"/>
    <property type="match status" value="1"/>
</dbReference>
<reference evidence="3" key="1">
    <citation type="submission" date="2016-11" db="EMBL/GenBank/DDBJ databases">
        <authorList>
            <person name="Varghese N."/>
            <person name="Submissions S."/>
        </authorList>
    </citation>
    <scope>NUCLEOTIDE SEQUENCE [LARGE SCALE GENOMIC DNA]</scope>
    <source>
        <strain evidence="3">Sac-22</strain>
    </source>
</reference>
<evidence type="ECO:0000259" key="1">
    <source>
        <dbReference type="Pfam" id="PF13649"/>
    </source>
</evidence>
<gene>
    <name evidence="2" type="ORF">SAMN05192549_102443</name>
</gene>
<dbReference type="PANTHER" id="PTHR43464:SF75">
    <property type="entry name" value="METHYLTRANSFERASE TYPE 11"/>
    <property type="match status" value="1"/>
</dbReference>
<dbReference type="GO" id="GO:0008168">
    <property type="term" value="F:methyltransferase activity"/>
    <property type="evidence" value="ECO:0007669"/>
    <property type="project" value="UniProtKB-KW"/>
</dbReference>
<evidence type="ECO:0000313" key="2">
    <source>
        <dbReference type="EMBL" id="SHM76451.1"/>
    </source>
</evidence>
<proteinExistence type="predicted"/>
<sequence>MSTAHFQQLYEQADDPWQVRQRWYEQRKRSLLLASLPAPRYRHIFEPACGNGELTAALSERADRITASDVSPAAVALTRRRITTVNARQVATVEVQCQHLPGEWPSEQFDLIVISEMAYYLPPADLPLLLERCLRTLAPGGAVVLCHWRRPFADRLLDTDAIHAAFNASPALHRIVNHQEADFLLDVWSNNPHSVAQHEGISP</sequence>
<evidence type="ECO:0000313" key="3">
    <source>
        <dbReference type="Proteomes" id="UP000184339"/>
    </source>
</evidence>
<accession>A0A1M7LER9</accession>
<dbReference type="EMBL" id="FRCX01000002">
    <property type="protein sequence ID" value="SHM76451.1"/>
    <property type="molecule type" value="Genomic_DNA"/>
</dbReference>
<keyword evidence="3" id="KW-1185">Reference proteome</keyword>
<protein>
    <submittedName>
        <fullName evidence="2">Methyltransferase domain-containing protein</fullName>
    </submittedName>
</protein>
<dbReference type="Proteomes" id="UP000184339">
    <property type="component" value="Unassembled WGS sequence"/>
</dbReference>
<dbReference type="AlphaFoldDB" id="A0A1M7LER9"/>
<keyword evidence="2" id="KW-0808">Transferase</keyword>
<dbReference type="GO" id="GO:0032259">
    <property type="term" value="P:methylation"/>
    <property type="evidence" value="ECO:0007669"/>
    <property type="project" value="UniProtKB-KW"/>
</dbReference>
<dbReference type="PANTHER" id="PTHR43464">
    <property type="entry name" value="METHYLTRANSFERASE"/>
    <property type="match status" value="1"/>
</dbReference>
<dbReference type="CDD" id="cd02440">
    <property type="entry name" value="AdoMet_MTases"/>
    <property type="match status" value="1"/>
</dbReference>
<organism evidence="2 3">
    <name type="scientific">Duganella sacchari</name>
    <dbReference type="NCBI Taxonomy" id="551987"/>
    <lineage>
        <taxon>Bacteria</taxon>
        <taxon>Pseudomonadati</taxon>
        <taxon>Pseudomonadota</taxon>
        <taxon>Betaproteobacteria</taxon>
        <taxon>Burkholderiales</taxon>
        <taxon>Oxalobacteraceae</taxon>
        <taxon>Telluria group</taxon>
        <taxon>Duganella</taxon>
    </lineage>
</organism>
<feature type="domain" description="Methyltransferase" evidence="1">
    <location>
        <begin position="45"/>
        <end position="141"/>
    </location>
</feature>
<dbReference type="OrthoDB" id="116799at2"/>
<name>A0A1M7LER9_9BURK</name>
<dbReference type="SUPFAM" id="SSF53335">
    <property type="entry name" value="S-adenosyl-L-methionine-dependent methyltransferases"/>
    <property type="match status" value="1"/>
</dbReference>
<dbReference type="InterPro" id="IPR041698">
    <property type="entry name" value="Methyltransf_25"/>
</dbReference>
<keyword evidence="2" id="KW-0489">Methyltransferase</keyword>
<dbReference type="STRING" id="551987.SAMN05192549_102443"/>